<reference evidence="4" key="1">
    <citation type="submission" date="2025-08" db="UniProtKB">
        <authorList>
            <consortium name="RefSeq"/>
        </authorList>
    </citation>
    <scope>IDENTIFICATION</scope>
    <source>
        <tissue evidence="4">Whole sample</tissue>
    </source>
</reference>
<evidence type="ECO:0000313" key="3">
    <source>
        <dbReference type="Proteomes" id="UP000694844"/>
    </source>
</evidence>
<keyword evidence="1" id="KW-0472">Membrane</keyword>
<evidence type="ECO:0000313" key="4">
    <source>
        <dbReference type="RefSeq" id="XP_022294908.1"/>
    </source>
</evidence>
<proteinExistence type="predicted"/>
<evidence type="ECO:0000256" key="2">
    <source>
        <dbReference type="SAM" id="SignalP"/>
    </source>
</evidence>
<feature type="signal peptide" evidence="2">
    <location>
        <begin position="1"/>
        <end position="23"/>
    </location>
</feature>
<feature type="chain" id="PRO_5034631844" evidence="2">
    <location>
        <begin position="24"/>
        <end position="161"/>
    </location>
</feature>
<keyword evidence="1" id="KW-0812">Transmembrane</keyword>
<keyword evidence="2" id="KW-0732">Signal</keyword>
<dbReference type="OrthoDB" id="6199017at2759"/>
<name>A0A8B8AW35_CRAVI</name>
<dbReference type="Gene3D" id="2.170.300.10">
    <property type="entry name" value="Tie2 ligand-binding domain superfamily"/>
    <property type="match status" value="1"/>
</dbReference>
<feature type="transmembrane region" description="Helical" evidence="1">
    <location>
        <begin position="104"/>
        <end position="127"/>
    </location>
</feature>
<gene>
    <name evidence="4" type="primary">LOC111105023</name>
</gene>
<dbReference type="KEGG" id="cvn:111105023"/>
<dbReference type="AlphaFoldDB" id="A0A8B8AW35"/>
<sequence length="161" mass="18112">MKYKRIRVKFFFLLLCKLDIITAFNCSRNSKERCILDCVWSTHEGCPSGFYGKDCSLPCRYPNYGENCQQDCSNCSQQLCNSVVGCLLAGVGIEKDSNTQDHSLAIGILVGCGILLVTAVFIIITIANRRFFARQMRQNALYVGSVVAEHCFSNDIYRPEQ</sequence>
<dbReference type="GeneID" id="111105023"/>
<accession>A0A8B8AW35</accession>
<evidence type="ECO:0000256" key="1">
    <source>
        <dbReference type="SAM" id="Phobius"/>
    </source>
</evidence>
<dbReference type="RefSeq" id="XP_022294908.1">
    <property type="nucleotide sequence ID" value="XM_022439200.1"/>
</dbReference>
<protein>
    <submittedName>
        <fullName evidence="4">Uncharacterized protein LOC111105023</fullName>
    </submittedName>
</protein>
<dbReference type="Proteomes" id="UP000694844">
    <property type="component" value="Chromosome 7"/>
</dbReference>
<keyword evidence="1" id="KW-1133">Transmembrane helix</keyword>
<keyword evidence="3" id="KW-1185">Reference proteome</keyword>
<organism evidence="3 4">
    <name type="scientific">Crassostrea virginica</name>
    <name type="common">Eastern oyster</name>
    <dbReference type="NCBI Taxonomy" id="6565"/>
    <lineage>
        <taxon>Eukaryota</taxon>
        <taxon>Metazoa</taxon>
        <taxon>Spiralia</taxon>
        <taxon>Lophotrochozoa</taxon>
        <taxon>Mollusca</taxon>
        <taxon>Bivalvia</taxon>
        <taxon>Autobranchia</taxon>
        <taxon>Pteriomorphia</taxon>
        <taxon>Ostreida</taxon>
        <taxon>Ostreoidea</taxon>
        <taxon>Ostreidae</taxon>
        <taxon>Crassostrea</taxon>
    </lineage>
</organism>